<evidence type="ECO:0000256" key="3">
    <source>
        <dbReference type="ARBA" id="ARBA00022692"/>
    </source>
</evidence>
<dbReference type="PANTHER" id="PTHR31746:SF3">
    <property type="entry name" value="TRANSMEMBRANE PROTEIN 229B"/>
    <property type="match status" value="1"/>
</dbReference>
<feature type="transmembrane region" description="Helical" evidence="7">
    <location>
        <begin position="53"/>
        <end position="71"/>
    </location>
</feature>
<dbReference type="InterPro" id="IPR010540">
    <property type="entry name" value="CmpB_TMEM229"/>
</dbReference>
<evidence type="ECO:0000256" key="2">
    <source>
        <dbReference type="ARBA" id="ARBA00006371"/>
    </source>
</evidence>
<evidence type="ECO:0000256" key="7">
    <source>
        <dbReference type="SAM" id="Phobius"/>
    </source>
</evidence>
<proteinExistence type="inferred from homology"/>
<dbReference type="GO" id="GO:0016020">
    <property type="term" value="C:membrane"/>
    <property type="evidence" value="ECO:0007669"/>
    <property type="project" value="UniProtKB-SubCell"/>
</dbReference>
<feature type="compositionally biased region" description="Pro residues" evidence="6">
    <location>
        <begin position="20"/>
        <end position="29"/>
    </location>
</feature>
<dbReference type="AlphaFoldDB" id="A0AAV2JMA3"/>
<keyword evidence="9" id="KW-1185">Reference proteome</keyword>
<protein>
    <recommendedName>
        <fullName evidence="10">Transmembrane protein 229B</fullName>
    </recommendedName>
</protein>
<feature type="transmembrane region" description="Helical" evidence="7">
    <location>
        <begin position="83"/>
        <end position="100"/>
    </location>
</feature>
<dbReference type="EMBL" id="OZ035835">
    <property type="protein sequence ID" value="CAL1577162.1"/>
    <property type="molecule type" value="Genomic_DNA"/>
</dbReference>
<evidence type="ECO:0000313" key="9">
    <source>
        <dbReference type="Proteomes" id="UP001497482"/>
    </source>
</evidence>
<name>A0AAV2JMA3_KNICA</name>
<evidence type="ECO:0000256" key="4">
    <source>
        <dbReference type="ARBA" id="ARBA00022989"/>
    </source>
</evidence>
<evidence type="ECO:0000256" key="1">
    <source>
        <dbReference type="ARBA" id="ARBA00004141"/>
    </source>
</evidence>
<evidence type="ECO:0000256" key="6">
    <source>
        <dbReference type="SAM" id="MobiDB-lite"/>
    </source>
</evidence>
<dbReference type="Proteomes" id="UP001497482">
    <property type="component" value="Chromosome 13"/>
</dbReference>
<dbReference type="PANTHER" id="PTHR31746">
    <property type="entry name" value="TRANSMEMBRANE PROTEIN 229 FAMILY MEMBER"/>
    <property type="match status" value="1"/>
</dbReference>
<keyword evidence="5 7" id="KW-0472">Membrane</keyword>
<feature type="transmembrane region" description="Helical" evidence="7">
    <location>
        <begin position="112"/>
        <end position="131"/>
    </location>
</feature>
<dbReference type="Pfam" id="PF06541">
    <property type="entry name" value="ABC_trans_CmpB"/>
    <property type="match status" value="1"/>
</dbReference>
<feature type="region of interest" description="Disordered" evidence="6">
    <location>
        <begin position="1"/>
        <end position="40"/>
    </location>
</feature>
<sequence>MELRGRKIPRSKEKTVKSSTPPPPPPAPPQSNGIRRSAPSSPPPLFLSPITRLYIYALHGLLCELVFTSFWDLPRTRDLRLLGHSSLWSLPMYSLALLAIEKLRNLLLSRNTWLPFRLVAYTLFIYLWELSWGAGLTLLRACPWDYSGFTYNFKGLVTLEYAPFWAVAALIAEKFVIKNTLRFQI</sequence>
<keyword evidence="3 7" id="KW-0812">Transmembrane</keyword>
<evidence type="ECO:0000313" key="8">
    <source>
        <dbReference type="EMBL" id="CAL1577162.1"/>
    </source>
</evidence>
<organism evidence="8 9">
    <name type="scientific">Knipowitschia caucasica</name>
    <name type="common">Caucasian dwarf goby</name>
    <name type="synonym">Pomatoschistus caucasicus</name>
    <dbReference type="NCBI Taxonomy" id="637954"/>
    <lineage>
        <taxon>Eukaryota</taxon>
        <taxon>Metazoa</taxon>
        <taxon>Chordata</taxon>
        <taxon>Craniata</taxon>
        <taxon>Vertebrata</taxon>
        <taxon>Euteleostomi</taxon>
        <taxon>Actinopterygii</taxon>
        <taxon>Neopterygii</taxon>
        <taxon>Teleostei</taxon>
        <taxon>Neoteleostei</taxon>
        <taxon>Acanthomorphata</taxon>
        <taxon>Gobiaria</taxon>
        <taxon>Gobiiformes</taxon>
        <taxon>Gobioidei</taxon>
        <taxon>Gobiidae</taxon>
        <taxon>Gobiinae</taxon>
        <taxon>Knipowitschia</taxon>
    </lineage>
</organism>
<gene>
    <name evidence="8" type="ORF">KC01_LOCUS8545</name>
</gene>
<feature type="transmembrane region" description="Helical" evidence="7">
    <location>
        <begin position="151"/>
        <end position="172"/>
    </location>
</feature>
<evidence type="ECO:0000256" key="5">
    <source>
        <dbReference type="ARBA" id="ARBA00023136"/>
    </source>
</evidence>
<comment type="subcellular location">
    <subcellularLocation>
        <location evidence="1">Membrane</location>
        <topology evidence="1">Multi-pass membrane protein</topology>
    </subcellularLocation>
</comment>
<accession>A0AAV2JMA3</accession>
<keyword evidence="4 7" id="KW-1133">Transmembrane helix</keyword>
<reference evidence="8 9" key="1">
    <citation type="submission" date="2024-04" db="EMBL/GenBank/DDBJ databases">
        <authorList>
            <person name="Waldvogel A.-M."/>
            <person name="Schoenle A."/>
        </authorList>
    </citation>
    <scope>NUCLEOTIDE SEQUENCE [LARGE SCALE GENOMIC DNA]</scope>
</reference>
<evidence type="ECO:0008006" key="10">
    <source>
        <dbReference type="Google" id="ProtNLM"/>
    </source>
</evidence>
<feature type="compositionally biased region" description="Basic and acidic residues" evidence="6">
    <location>
        <begin position="1"/>
        <end position="16"/>
    </location>
</feature>
<comment type="similarity">
    <text evidence="2">Belongs to the TMEM229 family.</text>
</comment>